<accession>A0A0F9JVU2</accession>
<feature type="region of interest" description="Disordered" evidence="1">
    <location>
        <begin position="115"/>
        <end position="150"/>
    </location>
</feature>
<evidence type="ECO:0000313" key="2">
    <source>
        <dbReference type="EMBL" id="KKM73939.1"/>
    </source>
</evidence>
<evidence type="ECO:0000256" key="1">
    <source>
        <dbReference type="SAM" id="MobiDB-lite"/>
    </source>
</evidence>
<dbReference type="EMBL" id="LAZR01009220">
    <property type="protein sequence ID" value="KKM73939.1"/>
    <property type="molecule type" value="Genomic_DNA"/>
</dbReference>
<gene>
    <name evidence="2" type="ORF">LCGC14_1405340</name>
</gene>
<name>A0A0F9JVU2_9ZZZZ</name>
<sequence length="150" mass="16755">MAKHVLNIATLIERPQIKIDEGLFEIKSPDELSVVDHHRLQSQGRRLEELMAQDTLNVIDEVELGKLLTDISTFIMVGVPEEVQAKLTDSQRTQVCEVFTSLPLRKQVESLMAAEATSIGEKPQRASNDSTGERHKPGFTKSPSHSSRHT</sequence>
<feature type="compositionally biased region" description="Polar residues" evidence="1">
    <location>
        <begin position="141"/>
        <end position="150"/>
    </location>
</feature>
<protein>
    <submittedName>
        <fullName evidence="2">Uncharacterized protein</fullName>
    </submittedName>
</protein>
<dbReference type="AlphaFoldDB" id="A0A0F9JVU2"/>
<organism evidence="2">
    <name type="scientific">marine sediment metagenome</name>
    <dbReference type="NCBI Taxonomy" id="412755"/>
    <lineage>
        <taxon>unclassified sequences</taxon>
        <taxon>metagenomes</taxon>
        <taxon>ecological metagenomes</taxon>
    </lineage>
</organism>
<reference evidence="2" key="1">
    <citation type="journal article" date="2015" name="Nature">
        <title>Complex archaea that bridge the gap between prokaryotes and eukaryotes.</title>
        <authorList>
            <person name="Spang A."/>
            <person name="Saw J.H."/>
            <person name="Jorgensen S.L."/>
            <person name="Zaremba-Niedzwiedzka K."/>
            <person name="Martijn J."/>
            <person name="Lind A.E."/>
            <person name="van Eijk R."/>
            <person name="Schleper C."/>
            <person name="Guy L."/>
            <person name="Ettema T.J."/>
        </authorList>
    </citation>
    <scope>NUCLEOTIDE SEQUENCE</scope>
</reference>
<comment type="caution">
    <text evidence="2">The sequence shown here is derived from an EMBL/GenBank/DDBJ whole genome shotgun (WGS) entry which is preliminary data.</text>
</comment>
<proteinExistence type="predicted"/>